<proteinExistence type="predicted"/>
<organism evidence="2 3">
    <name type="scientific">Elysia crispata</name>
    <name type="common">lettuce slug</name>
    <dbReference type="NCBI Taxonomy" id="231223"/>
    <lineage>
        <taxon>Eukaryota</taxon>
        <taxon>Metazoa</taxon>
        <taxon>Spiralia</taxon>
        <taxon>Lophotrochozoa</taxon>
        <taxon>Mollusca</taxon>
        <taxon>Gastropoda</taxon>
        <taxon>Heterobranchia</taxon>
        <taxon>Euthyneura</taxon>
        <taxon>Panpulmonata</taxon>
        <taxon>Sacoglossa</taxon>
        <taxon>Placobranchoidea</taxon>
        <taxon>Plakobranchidae</taxon>
        <taxon>Elysia</taxon>
    </lineage>
</organism>
<protein>
    <submittedName>
        <fullName evidence="2">Uncharacterized protein</fullName>
    </submittedName>
</protein>
<feature type="compositionally biased region" description="Acidic residues" evidence="1">
    <location>
        <begin position="70"/>
        <end position="82"/>
    </location>
</feature>
<gene>
    <name evidence="2" type="ORF">RRG08_006295</name>
</gene>
<evidence type="ECO:0000256" key="1">
    <source>
        <dbReference type="SAM" id="MobiDB-lite"/>
    </source>
</evidence>
<reference evidence="2" key="1">
    <citation type="journal article" date="2023" name="G3 (Bethesda)">
        <title>A reference genome for the long-term kleptoplast-retaining sea slug Elysia crispata morphotype clarki.</title>
        <authorList>
            <person name="Eastman K.E."/>
            <person name="Pendleton A.L."/>
            <person name="Shaikh M.A."/>
            <person name="Suttiyut T."/>
            <person name="Ogas R."/>
            <person name="Tomko P."/>
            <person name="Gavelis G."/>
            <person name="Widhalm J.R."/>
            <person name="Wisecaver J.H."/>
        </authorList>
    </citation>
    <scope>NUCLEOTIDE SEQUENCE</scope>
    <source>
        <strain evidence="2">ECLA1</strain>
    </source>
</reference>
<dbReference type="AlphaFoldDB" id="A0AAE0YRJ4"/>
<evidence type="ECO:0000313" key="3">
    <source>
        <dbReference type="Proteomes" id="UP001283361"/>
    </source>
</evidence>
<accession>A0AAE0YRJ4</accession>
<keyword evidence="3" id="KW-1185">Reference proteome</keyword>
<comment type="caution">
    <text evidence="2">The sequence shown here is derived from an EMBL/GenBank/DDBJ whole genome shotgun (WGS) entry which is preliminary data.</text>
</comment>
<dbReference type="EMBL" id="JAWDGP010005687">
    <property type="protein sequence ID" value="KAK3753911.1"/>
    <property type="molecule type" value="Genomic_DNA"/>
</dbReference>
<evidence type="ECO:0000313" key="2">
    <source>
        <dbReference type="EMBL" id="KAK3753911.1"/>
    </source>
</evidence>
<sequence length="131" mass="14854">MKSQEVVQIIDLGDPQTRRELATEDNSRATPFISEFSRINEDSDIEEEEPDELPVRRRGQPIYRQALSVDGDDEDDDNESIETSEPTLGHPLWREGTTPPNKPPFTGEEVQAVHVHSVESDNFLATIRRPS</sequence>
<name>A0AAE0YRJ4_9GAST</name>
<dbReference type="Proteomes" id="UP001283361">
    <property type="component" value="Unassembled WGS sequence"/>
</dbReference>
<feature type="region of interest" description="Disordered" evidence="1">
    <location>
        <begin position="66"/>
        <end position="105"/>
    </location>
</feature>